<dbReference type="InterPro" id="IPR008772">
    <property type="entry name" value="Phosphonate_metab_PhnH"/>
</dbReference>
<reference evidence="1 2" key="1">
    <citation type="submission" date="2019-03" db="EMBL/GenBank/DDBJ databases">
        <title>Ruegeria lutea sp. nov., a novel strain, isolated from marine sediment, the Masan Bay, South Korea.</title>
        <authorList>
            <person name="Kim J."/>
            <person name="Kim D.-Y."/>
            <person name="Lee S.-S."/>
        </authorList>
    </citation>
    <scope>NUCLEOTIDE SEQUENCE [LARGE SCALE GENOMIC DNA]</scope>
    <source>
        <strain evidence="1 2">318-1</strain>
    </source>
</reference>
<dbReference type="EMBL" id="SMUV01000055">
    <property type="protein sequence ID" value="TDK50545.1"/>
    <property type="molecule type" value="Genomic_DNA"/>
</dbReference>
<keyword evidence="1" id="KW-0456">Lyase</keyword>
<protein>
    <submittedName>
        <fullName evidence="1">Phosphonate C-P lyase system protein PhnH</fullName>
    </submittedName>
</protein>
<dbReference type="GO" id="GO:0019634">
    <property type="term" value="P:organic phosphonate metabolic process"/>
    <property type="evidence" value="ECO:0007669"/>
    <property type="project" value="InterPro"/>
</dbReference>
<dbReference type="RefSeq" id="WP_133358804.1">
    <property type="nucleotide sequence ID" value="NZ_SMUV01000055.1"/>
</dbReference>
<dbReference type="PIRSF" id="PIRSF020680">
    <property type="entry name" value="PhnH"/>
    <property type="match status" value="1"/>
</dbReference>
<evidence type="ECO:0000313" key="1">
    <source>
        <dbReference type="EMBL" id="TDK50545.1"/>
    </source>
</evidence>
<dbReference type="Pfam" id="PF05845">
    <property type="entry name" value="PhnH"/>
    <property type="match status" value="1"/>
</dbReference>
<dbReference type="NCBIfam" id="TIGR03292">
    <property type="entry name" value="PhnH_redo"/>
    <property type="match status" value="1"/>
</dbReference>
<accession>A0A4V3ASH7</accession>
<dbReference type="InterPro" id="IPR038058">
    <property type="entry name" value="PhnH-like_sp"/>
</dbReference>
<dbReference type="GO" id="GO:0016829">
    <property type="term" value="F:lyase activity"/>
    <property type="evidence" value="ECO:0007669"/>
    <property type="project" value="UniProtKB-KW"/>
</dbReference>
<name>A0A4V3ASH7_9RHOB</name>
<keyword evidence="2" id="KW-1185">Reference proteome</keyword>
<dbReference type="OrthoDB" id="9814509at2"/>
<dbReference type="SUPFAM" id="SSF159709">
    <property type="entry name" value="PhnH-like"/>
    <property type="match status" value="1"/>
</dbReference>
<dbReference type="Proteomes" id="UP000295301">
    <property type="component" value="Unassembled WGS sequence"/>
</dbReference>
<organism evidence="1 2">
    <name type="scientific">Antarcticimicrobium luteum</name>
    <dbReference type="NCBI Taxonomy" id="2547397"/>
    <lineage>
        <taxon>Bacteria</taxon>
        <taxon>Pseudomonadati</taxon>
        <taxon>Pseudomonadota</taxon>
        <taxon>Alphaproteobacteria</taxon>
        <taxon>Rhodobacterales</taxon>
        <taxon>Paracoccaceae</taxon>
        <taxon>Antarcticimicrobium</taxon>
    </lineage>
</organism>
<evidence type="ECO:0000313" key="2">
    <source>
        <dbReference type="Proteomes" id="UP000295301"/>
    </source>
</evidence>
<comment type="caution">
    <text evidence="1">The sequence shown here is derived from an EMBL/GenBank/DDBJ whole genome shotgun (WGS) entry which is preliminary data.</text>
</comment>
<dbReference type="AlphaFoldDB" id="A0A4V3ASH7"/>
<proteinExistence type="predicted"/>
<sequence length="192" mass="19735">MSVSLNRAYGGGFADPAVDSARAFRAAMNVMAKPGEIRDLDSAQPPAPLSAAAGTLLLTLCDPETGVYLAGACDTPELRGWLAFHTGAPVVAAAEADFAVGTWAELMPLDPYRIGTSEYPDRSATLIVEMDALEQAGATLRGPGIKDSATLSLPDAAALAGNAMLYPLGLDFFFTCGGKVAALPRSTAISEG</sequence>
<dbReference type="Gene3D" id="3.40.50.11310">
    <property type="entry name" value="Bacterial phosphonate metabolism protein PhnH"/>
    <property type="match status" value="1"/>
</dbReference>
<gene>
    <name evidence="1" type="primary">phnH</name>
    <name evidence="1" type="ORF">E1832_05870</name>
</gene>